<sequence>MPRVARGLVDGFTYHILNRGNGRQVVFHKDKDYAIFVSLMEEATDRIPLSVYAYCLMPNHFHLVVMPLRADNLSRWMQWFMTSHVRRYHRHYGTSGHVWQGRFKSFIVKQDNHLLTLLKYVEGNPVRAGLATSARDWQWSSHRTRIGETRSMLVSDLPLELPEDWGRLVDEPIPGEELDQLRNCVRRQAPYGDSDWQAEICVEYDLESTIRPIGRPLKK</sequence>
<evidence type="ECO:0000313" key="3">
    <source>
        <dbReference type="Proteomes" id="UP000051373"/>
    </source>
</evidence>
<dbReference type="InterPro" id="IPR036515">
    <property type="entry name" value="Transposase_17_sf"/>
</dbReference>
<dbReference type="Gene3D" id="3.30.70.1290">
    <property type="entry name" value="Transposase IS200-like"/>
    <property type="match status" value="1"/>
</dbReference>
<dbReference type="InterPro" id="IPR002686">
    <property type="entry name" value="Transposase_17"/>
</dbReference>
<dbReference type="AlphaFoldDB" id="A0A0S8FVL5"/>
<dbReference type="GO" id="GO:0006313">
    <property type="term" value="P:DNA transposition"/>
    <property type="evidence" value="ECO:0007669"/>
    <property type="project" value="InterPro"/>
</dbReference>
<dbReference type="Pfam" id="PF01797">
    <property type="entry name" value="Y1_Tnp"/>
    <property type="match status" value="1"/>
</dbReference>
<evidence type="ECO:0000259" key="1">
    <source>
        <dbReference type="SMART" id="SM01321"/>
    </source>
</evidence>
<dbReference type="PANTHER" id="PTHR34322:SF2">
    <property type="entry name" value="TRANSPOSASE IS200-LIKE DOMAIN-CONTAINING PROTEIN"/>
    <property type="match status" value="1"/>
</dbReference>
<dbReference type="GO" id="GO:0004803">
    <property type="term" value="F:transposase activity"/>
    <property type="evidence" value="ECO:0007669"/>
    <property type="project" value="InterPro"/>
</dbReference>
<name>A0A0S8FVL5_UNCW3</name>
<accession>A0A0S8FVL5</accession>
<dbReference type="GO" id="GO:0003677">
    <property type="term" value="F:DNA binding"/>
    <property type="evidence" value="ECO:0007669"/>
    <property type="project" value="InterPro"/>
</dbReference>
<reference evidence="2 3" key="1">
    <citation type="journal article" date="2015" name="Microbiome">
        <title>Genomic resolution of linkages in carbon, nitrogen, and sulfur cycling among widespread estuary sediment bacteria.</title>
        <authorList>
            <person name="Baker B.J."/>
            <person name="Lazar C.S."/>
            <person name="Teske A.P."/>
            <person name="Dick G.J."/>
        </authorList>
    </citation>
    <scope>NUCLEOTIDE SEQUENCE [LARGE SCALE GENOMIC DNA]</scope>
    <source>
        <strain evidence="2">SM23_42</strain>
    </source>
</reference>
<gene>
    <name evidence="2" type="ORF">AMJ83_00585</name>
</gene>
<protein>
    <recommendedName>
        <fullName evidence="1">Transposase IS200-like domain-containing protein</fullName>
    </recommendedName>
</protein>
<dbReference type="EMBL" id="LJUJ01000001">
    <property type="protein sequence ID" value="KPK64723.1"/>
    <property type="molecule type" value="Genomic_DNA"/>
</dbReference>
<comment type="caution">
    <text evidence="2">The sequence shown here is derived from an EMBL/GenBank/DDBJ whole genome shotgun (WGS) entry which is preliminary data.</text>
</comment>
<dbReference type="STRING" id="1703779.AMJ83_00585"/>
<organism evidence="2 3">
    <name type="scientific">candidate division WOR_3 bacterium SM23_42</name>
    <dbReference type="NCBI Taxonomy" id="1703779"/>
    <lineage>
        <taxon>Bacteria</taxon>
        <taxon>Bacteria division WOR-3</taxon>
    </lineage>
</organism>
<proteinExistence type="predicted"/>
<dbReference type="PANTHER" id="PTHR34322">
    <property type="entry name" value="TRANSPOSASE, Y1_TNP DOMAIN-CONTAINING"/>
    <property type="match status" value="1"/>
</dbReference>
<dbReference type="SUPFAM" id="SSF143422">
    <property type="entry name" value="Transposase IS200-like"/>
    <property type="match status" value="1"/>
</dbReference>
<feature type="domain" description="Transposase IS200-like" evidence="1">
    <location>
        <begin position="9"/>
        <end position="124"/>
    </location>
</feature>
<evidence type="ECO:0000313" key="2">
    <source>
        <dbReference type="EMBL" id="KPK64723.1"/>
    </source>
</evidence>
<dbReference type="Proteomes" id="UP000051373">
    <property type="component" value="Unassembled WGS sequence"/>
</dbReference>
<dbReference type="SMART" id="SM01321">
    <property type="entry name" value="Y1_Tnp"/>
    <property type="match status" value="1"/>
</dbReference>